<comment type="caution">
    <text evidence="3">The sequence shown here is derived from an EMBL/GenBank/DDBJ whole genome shotgun (WGS) entry which is preliminary data.</text>
</comment>
<dbReference type="SMART" id="SM00198">
    <property type="entry name" value="SCP"/>
    <property type="match status" value="1"/>
</dbReference>
<dbReference type="PANTHER" id="PTHR10334">
    <property type="entry name" value="CYSTEINE-RICH SECRETORY PROTEIN-RELATED"/>
    <property type="match status" value="1"/>
</dbReference>
<dbReference type="PRINTS" id="PR00837">
    <property type="entry name" value="V5TPXLIKE"/>
</dbReference>
<protein>
    <submittedName>
        <fullName evidence="3">Peptidase inhibitor R3HDML</fullName>
    </submittedName>
</protein>
<reference evidence="3 4" key="1">
    <citation type="journal article" date="2022" name="Front. Cell. Infect. Microbiol.">
        <title>The Genomes of Two Strains of Taenia crassiceps the Animal Model for the Study of Human Cysticercosis.</title>
        <authorList>
            <person name="Bobes R.J."/>
            <person name="Estrada K."/>
            <person name="Rios-Valencia D.G."/>
            <person name="Calderon-Gallegos A."/>
            <person name="de la Torre P."/>
            <person name="Carrero J.C."/>
            <person name="Sanchez-Flores A."/>
            <person name="Laclette J.P."/>
        </authorList>
    </citation>
    <scope>NUCLEOTIDE SEQUENCE [LARGE SCALE GENOMIC DNA]</scope>
    <source>
        <strain evidence="3">WFUcys</strain>
    </source>
</reference>
<sequence length="198" mass="22777">MIRVACLLIVLFVSARALSKEDRRSILEFHTAVREQVRPRASNMMLMRYSNKLEGLAERWARQCKYSHTDPREYSEYKGIGQNIAASGGVIPTVRWLANMWRAQAKHYTYSNNSCIPLKICQHYMQMVWAGSAQLGCAVNRCDSMKPRWPPPVYYLVCQYSPAGNFKGRKPYIKGKPCADCPDGFDCTSNQCWSRRHL</sequence>
<dbReference type="EMBL" id="JAKROA010000004">
    <property type="protein sequence ID" value="KAL5107340.1"/>
    <property type="molecule type" value="Genomic_DNA"/>
</dbReference>
<feature type="chain" id="PRO_5045601757" evidence="1">
    <location>
        <begin position="18"/>
        <end position="198"/>
    </location>
</feature>
<feature type="domain" description="SCP" evidence="2">
    <location>
        <begin position="21"/>
        <end position="168"/>
    </location>
</feature>
<accession>A0ABR4QCN7</accession>
<evidence type="ECO:0000256" key="1">
    <source>
        <dbReference type="SAM" id="SignalP"/>
    </source>
</evidence>
<dbReference type="Pfam" id="PF00188">
    <property type="entry name" value="CAP"/>
    <property type="match status" value="1"/>
</dbReference>
<dbReference type="SUPFAM" id="SSF55797">
    <property type="entry name" value="PR-1-like"/>
    <property type="match status" value="1"/>
</dbReference>
<dbReference type="InterPro" id="IPR014044">
    <property type="entry name" value="CAP_dom"/>
</dbReference>
<dbReference type="CDD" id="cd05380">
    <property type="entry name" value="CAP_euk"/>
    <property type="match status" value="1"/>
</dbReference>
<dbReference type="Gene3D" id="3.40.33.10">
    <property type="entry name" value="CAP"/>
    <property type="match status" value="1"/>
</dbReference>
<evidence type="ECO:0000313" key="3">
    <source>
        <dbReference type="EMBL" id="KAL5107340.1"/>
    </source>
</evidence>
<dbReference type="InterPro" id="IPR018244">
    <property type="entry name" value="Allrgn_V5/Tpx1_CS"/>
</dbReference>
<dbReference type="InterPro" id="IPR035940">
    <property type="entry name" value="CAP_sf"/>
</dbReference>
<feature type="signal peptide" evidence="1">
    <location>
        <begin position="1"/>
        <end position="17"/>
    </location>
</feature>
<evidence type="ECO:0000313" key="4">
    <source>
        <dbReference type="Proteomes" id="UP001651158"/>
    </source>
</evidence>
<dbReference type="Proteomes" id="UP001651158">
    <property type="component" value="Unassembled WGS sequence"/>
</dbReference>
<organism evidence="3 4">
    <name type="scientific">Taenia crassiceps</name>
    <dbReference type="NCBI Taxonomy" id="6207"/>
    <lineage>
        <taxon>Eukaryota</taxon>
        <taxon>Metazoa</taxon>
        <taxon>Spiralia</taxon>
        <taxon>Lophotrochozoa</taxon>
        <taxon>Platyhelminthes</taxon>
        <taxon>Cestoda</taxon>
        <taxon>Eucestoda</taxon>
        <taxon>Cyclophyllidea</taxon>
        <taxon>Taeniidae</taxon>
        <taxon>Taenia</taxon>
    </lineage>
</organism>
<keyword evidence="4" id="KW-1185">Reference proteome</keyword>
<dbReference type="PROSITE" id="PS01010">
    <property type="entry name" value="CRISP_2"/>
    <property type="match status" value="1"/>
</dbReference>
<proteinExistence type="predicted"/>
<keyword evidence="1" id="KW-0732">Signal</keyword>
<evidence type="ECO:0000259" key="2">
    <source>
        <dbReference type="SMART" id="SM00198"/>
    </source>
</evidence>
<gene>
    <name evidence="3" type="ORF">TcWFU_001344</name>
</gene>
<dbReference type="InterPro" id="IPR001283">
    <property type="entry name" value="CRISP-related"/>
</dbReference>
<name>A0ABR4QCN7_9CEST</name>